<dbReference type="GO" id="GO:0010774">
    <property type="term" value="P:meiotic strand invasion involved in reciprocal meiotic recombination"/>
    <property type="evidence" value="ECO:0007669"/>
    <property type="project" value="TreeGrafter"/>
</dbReference>
<dbReference type="GeneID" id="117648516"/>
<keyword evidence="11" id="KW-1185">Reference proteome</keyword>
<evidence type="ECO:0000256" key="7">
    <source>
        <dbReference type="ARBA" id="ARBA00023254"/>
    </source>
</evidence>
<dbReference type="Gene3D" id="1.10.10.10">
    <property type="entry name" value="Winged helix-like DNA-binding domain superfamily/Winged helix DNA-binding domain"/>
    <property type="match status" value="1"/>
</dbReference>
<dbReference type="GO" id="GO:0003690">
    <property type="term" value="F:double-stranded DNA binding"/>
    <property type="evidence" value="ECO:0007669"/>
    <property type="project" value="TreeGrafter"/>
</dbReference>
<dbReference type="RefSeq" id="XP_034246916.1">
    <property type="nucleotide sequence ID" value="XM_034391025.1"/>
</dbReference>
<dbReference type="GO" id="GO:0120230">
    <property type="term" value="F:recombinase activator activity"/>
    <property type="evidence" value="ECO:0007669"/>
    <property type="project" value="TreeGrafter"/>
</dbReference>
<sequence length="205" mass="22944">MSCAEAVFKYMVAQNRPYSATDVTMNLGNQHSKGAVQKALEQLAQQGRLLEKEYGKQKVYCALQSGGASKETLAKELQELDAAIASATQNLNAVNQQFNESEAVYKELSSGPTTEEAEAEVAALDARLQRLRTKLADLADNCIRVSPQDRQRISRQHETIMREYRKRKRICNEMVNEILEGYDKSKKTLLEELGVETDEDAGVKL</sequence>
<evidence type="ECO:0000256" key="4">
    <source>
        <dbReference type="ARBA" id="ARBA00023054"/>
    </source>
</evidence>
<evidence type="ECO:0000256" key="1">
    <source>
        <dbReference type="ARBA" id="ARBA00004123"/>
    </source>
</evidence>
<protein>
    <recommendedName>
        <fullName evidence="3">Homologous-pairing protein 2 homolog</fullName>
    </recommendedName>
</protein>
<feature type="coiled-coil region" evidence="8">
    <location>
        <begin position="70"/>
        <end position="141"/>
    </location>
</feature>
<dbReference type="InParanoid" id="A0A6P8Z938"/>
<dbReference type="AlphaFoldDB" id="A0A6P8Z938"/>
<gene>
    <name evidence="12" type="primary">LOC117648516</name>
</gene>
<dbReference type="GO" id="GO:0120231">
    <property type="term" value="C:DNA recombinase auxiliary factor complex"/>
    <property type="evidence" value="ECO:0007669"/>
    <property type="project" value="TreeGrafter"/>
</dbReference>
<accession>A0A6P8Z938</accession>
<evidence type="ECO:0000259" key="9">
    <source>
        <dbReference type="Pfam" id="PF07106"/>
    </source>
</evidence>
<evidence type="ECO:0000256" key="2">
    <source>
        <dbReference type="ARBA" id="ARBA00007922"/>
    </source>
</evidence>
<dbReference type="KEGG" id="tpal:117648516"/>
<keyword evidence="7" id="KW-0469">Meiosis</keyword>
<evidence type="ECO:0000256" key="8">
    <source>
        <dbReference type="SAM" id="Coils"/>
    </source>
</evidence>
<evidence type="ECO:0000256" key="6">
    <source>
        <dbReference type="ARBA" id="ARBA00023242"/>
    </source>
</evidence>
<keyword evidence="4 8" id="KW-0175">Coiled coil</keyword>
<dbReference type="GO" id="GO:0000709">
    <property type="term" value="P:meiotic joint molecule formation"/>
    <property type="evidence" value="ECO:0007669"/>
    <property type="project" value="TreeGrafter"/>
</dbReference>
<dbReference type="PANTHER" id="PTHR15938:SF0">
    <property type="entry name" value="HOMOLOGOUS-PAIRING PROTEIN 2 HOMOLOG"/>
    <property type="match status" value="1"/>
</dbReference>
<evidence type="ECO:0000256" key="5">
    <source>
        <dbReference type="ARBA" id="ARBA00023172"/>
    </source>
</evidence>
<keyword evidence="5" id="KW-0233">DNA recombination</keyword>
<organism evidence="12">
    <name type="scientific">Thrips palmi</name>
    <name type="common">Melon thrips</name>
    <dbReference type="NCBI Taxonomy" id="161013"/>
    <lineage>
        <taxon>Eukaryota</taxon>
        <taxon>Metazoa</taxon>
        <taxon>Ecdysozoa</taxon>
        <taxon>Arthropoda</taxon>
        <taxon>Hexapoda</taxon>
        <taxon>Insecta</taxon>
        <taxon>Pterygota</taxon>
        <taxon>Neoptera</taxon>
        <taxon>Paraneoptera</taxon>
        <taxon>Thysanoptera</taxon>
        <taxon>Terebrantia</taxon>
        <taxon>Thripoidea</taxon>
        <taxon>Thripidae</taxon>
        <taxon>Thrips</taxon>
    </lineage>
</organism>
<feature type="domain" description="Leucine zipper with capping helix" evidence="10">
    <location>
        <begin position="145"/>
        <end position="202"/>
    </location>
</feature>
<evidence type="ECO:0000256" key="3">
    <source>
        <dbReference type="ARBA" id="ARBA00016093"/>
    </source>
</evidence>
<dbReference type="Pfam" id="PF18517">
    <property type="entry name" value="LZ3wCH"/>
    <property type="match status" value="1"/>
</dbReference>
<keyword evidence="6" id="KW-0539">Nucleus</keyword>
<comment type="similarity">
    <text evidence="2">Belongs to the HOP2 family.</text>
</comment>
<proteinExistence type="inferred from homology"/>
<dbReference type="Pfam" id="PF07106">
    <property type="entry name" value="WHD_TBPIP"/>
    <property type="match status" value="1"/>
</dbReference>
<feature type="domain" description="Homologous-pairing protein 2 winged helix" evidence="9">
    <location>
        <begin position="4"/>
        <end position="62"/>
    </location>
</feature>
<dbReference type="OrthoDB" id="272266at2759"/>
<dbReference type="GO" id="GO:0007129">
    <property type="term" value="P:homologous chromosome pairing at meiosis"/>
    <property type="evidence" value="ECO:0007669"/>
    <property type="project" value="TreeGrafter"/>
</dbReference>
<dbReference type="InterPro" id="IPR040661">
    <property type="entry name" value="LZ3wCH"/>
</dbReference>
<comment type="subcellular location">
    <subcellularLocation>
        <location evidence="1">Nucleus</location>
    </subcellularLocation>
</comment>
<reference evidence="12" key="1">
    <citation type="submission" date="2025-08" db="UniProtKB">
        <authorList>
            <consortium name="RefSeq"/>
        </authorList>
    </citation>
    <scope>IDENTIFICATION</scope>
    <source>
        <tissue evidence="12">Total insect</tissue>
    </source>
</reference>
<dbReference type="PANTHER" id="PTHR15938">
    <property type="entry name" value="TBP-1 INTERACTING PROTEIN"/>
    <property type="match status" value="1"/>
</dbReference>
<dbReference type="InterPro" id="IPR036388">
    <property type="entry name" value="WH-like_DNA-bd_sf"/>
</dbReference>
<evidence type="ECO:0000313" key="11">
    <source>
        <dbReference type="Proteomes" id="UP000515158"/>
    </source>
</evidence>
<name>A0A6P8Z938_THRPL</name>
<evidence type="ECO:0000313" key="12">
    <source>
        <dbReference type="RefSeq" id="XP_034246916.1"/>
    </source>
</evidence>
<dbReference type="InterPro" id="IPR010776">
    <property type="entry name" value="Hop2_WH_dom"/>
</dbReference>
<dbReference type="GO" id="GO:0000794">
    <property type="term" value="C:condensed nuclear chromosome"/>
    <property type="evidence" value="ECO:0007669"/>
    <property type="project" value="TreeGrafter"/>
</dbReference>
<evidence type="ECO:0000259" key="10">
    <source>
        <dbReference type="Pfam" id="PF18517"/>
    </source>
</evidence>
<dbReference type="Proteomes" id="UP000515158">
    <property type="component" value="Unplaced"/>
</dbReference>